<accession>A0A0G1XYT1</accession>
<gene>
    <name evidence="1" type="ORF">UY39_C0007G0012</name>
</gene>
<protein>
    <submittedName>
        <fullName evidence="1">Isoleucyl-tRNA synthetase</fullName>
    </submittedName>
</protein>
<evidence type="ECO:0000313" key="1">
    <source>
        <dbReference type="EMBL" id="KKW07802.1"/>
    </source>
</evidence>
<evidence type="ECO:0000313" key="2">
    <source>
        <dbReference type="Proteomes" id="UP000034589"/>
    </source>
</evidence>
<dbReference type="PATRIC" id="fig|1618675.3.peg.123"/>
<name>A0A0G1XYT1_9BACT</name>
<keyword evidence="1" id="KW-0030">Aminoacyl-tRNA synthetase</keyword>
<dbReference type="GO" id="GO:0004812">
    <property type="term" value="F:aminoacyl-tRNA ligase activity"/>
    <property type="evidence" value="ECO:0007669"/>
    <property type="project" value="UniProtKB-KW"/>
</dbReference>
<reference evidence="1 2" key="1">
    <citation type="journal article" date="2015" name="Nature">
        <title>rRNA introns, odd ribosomes, and small enigmatic genomes across a large radiation of phyla.</title>
        <authorList>
            <person name="Brown C.T."/>
            <person name="Hug L.A."/>
            <person name="Thomas B.C."/>
            <person name="Sharon I."/>
            <person name="Castelle C.J."/>
            <person name="Singh A."/>
            <person name="Wilkins M.J."/>
            <person name="Williams K.H."/>
            <person name="Banfield J.F."/>
        </authorList>
    </citation>
    <scope>NUCLEOTIDE SEQUENCE [LARGE SCALE GENOMIC DNA]</scope>
</reference>
<proteinExistence type="predicted"/>
<comment type="caution">
    <text evidence="1">The sequence shown here is derived from an EMBL/GenBank/DDBJ whole genome shotgun (WGS) entry which is preliminary data.</text>
</comment>
<dbReference type="Proteomes" id="UP000034589">
    <property type="component" value="Unassembled WGS sequence"/>
</dbReference>
<dbReference type="EMBL" id="LCPV01000007">
    <property type="protein sequence ID" value="KKW07802.1"/>
    <property type="molecule type" value="Genomic_DNA"/>
</dbReference>
<dbReference type="Pfam" id="PF19302">
    <property type="entry name" value="DUF5915"/>
    <property type="match status" value="1"/>
</dbReference>
<dbReference type="AlphaFoldDB" id="A0A0G1XYT1"/>
<sequence length="149" mass="16759">MSFARDFVTMALMQRSEAGIKVRHPLTRLTVKLAGKRIPFWQDIAPIIADEVNVKEVVLGSQDQDTPNVLLDIKITPELREEGIVRDFVRSVQDARKEAKLTPSDRVRVSYDASVDEPVLAKYKDLILRATNASELVRGTSEKVTVEKV</sequence>
<keyword evidence="1" id="KW-0436">Ligase</keyword>
<organism evidence="1 2">
    <name type="scientific">Candidatus Kaiserbacteria bacterium GW2011_GWC2_49_12</name>
    <dbReference type="NCBI Taxonomy" id="1618675"/>
    <lineage>
        <taxon>Bacteria</taxon>
        <taxon>Candidatus Kaiseribacteriota</taxon>
    </lineage>
</organism>